<dbReference type="AlphaFoldDB" id="A0A3G9CWE9"/>
<protein>
    <submittedName>
        <fullName evidence="1">Uncharacterized protein</fullName>
    </submittedName>
</protein>
<sequence>MIFDLELQNDLWMDNAIVNFYSLLSSLGHDTVNISIITSKVSVEILDYELFLSDLSQAIIRKIKPNIIIDEIDKNSNERKEIKKDYILIQENKKINGKVSLKEKIYDENDNYQVIREIFDFLEGDSKKCVFCGRNFKKSVKNLQQASYPFVTKIKSLSGIRGVTEYFKDYCPICYLIGILEWQDPSLIYRTFPADKSYLFLPLMLDLNKLYEFKCNSVPVLDNTYRYSNLSNLKRESTENTPGKYSTLLYFYEKFNEKFMDTYTEESPICTQWGIVEIPLSGSVKNPKLTKVVVPDYIIGLIRILANRDFLIYNDFIRNIRMVKLQGKSDFEETNIIREKLSESIIKDEFRLFAKQFLPRKKERVVMNSLAYEVLEELLLEWRCRPMGINKEDLDNVKSYANVLASVTSKNISLLYKLDKARDINEFWSITKEISKKLIDAEKNDISKIRPTSIDNLVLLVKENEDDWKEIRDLIIIYASMYHSIRNLKQEG</sequence>
<reference evidence="1 2" key="1">
    <citation type="submission" date="2016-09" db="EMBL/GenBank/DDBJ databases">
        <title>Complete Genome Sequence of Methanosarcina thermophila MT-1.</title>
        <authorList>
            <person name="Kouzuma A."/>
        </authorList>
    </citation>
    <scope>NUCLEOTIDE SEQUENCE [LARGE SCALE GENOMIC DNA]</scope>
    <source>
        <strain evidence="1 2">MT-1</strain>
    </source>
</reference>
<name>A0A3G9CWE9_METTE</name>
<accession>A0A3G9CWE9</accession>
<proteinExistence type="predicted"/>
<dbReference type="EMBL" id="AP017646">
    <property type="protein sequence ID" value="BAW29309.1"/>
    <property type="molecule type" value="Genomic_DNA"/>
</dbReference>
<gene>
    <name evidence="1" type="ORF">MESMT1_1379</name>
</gene>
<evidence type="ECO:0000313" key="1">
    <source>
        <dbReference type="EMBL" id="BAW29309.1"/>
    </source>
</evidence>
<organism evidence="1 2">
    <name type="scientific">Methanosarcina thermophila</name>
    <dbReference type="NCBI Taxonomy" id="2210"/>
    <lineage>
        <taxon>Archaea</taxon>
        <taxon>Methanobacteriati</taxon>
        <taxon>Methanobacteriota</taxon>
        <taxon>Stenosarchaea group</taxon>
        <taxon>Methanomicrobia</taxon>
        <taxon>Methanosarcinales</taxon>
        <taxon>Methanosarcinaceae</taxon>
        <taxon>Methanosarcina</taxon>
    </lineage>
</organism>
<dbReference type="Proteomes" id="UP000265557">
    <property type="component" value="Chromosome"/>
</dbReference>
<evidence type="ECO:0000313" key="2">
    <source>
        <dbReference type="Proteomes" id="UP000265557"/>
    </source>
</evidence>